<dbReference type="SMART" id="SM00560">
    <property type="entry name" value="LamGL"/>
    <property type="match status" value="1"/>
</dbReference>
<evidence type="ECO:0000313" key="4">
    <source>
        <dbReference type="EMBL" id="KUG08497.1"/>
    </source>
</evidence>
<sequence length="286" mass="30599">MPLLVPNGALSLEAWVYYTGASYTSGKSHHTIMEFGNDTPWFGVNGFGQLELFNVTAGGSVPIRAWTHVAYTWDGTDGALFVNGTQVASSKKAPWTLPTASNLGIGYNVDDTGWEGFIDEVMVWKDDRSEEILTDMQSGVAVPPAELLAYFRFEDAPGQTVANQVRTGPAGVLGSTNAPEENDPVQTTSVITSNRRSIEAGMQLQAAYPNPIAADGAVVPFSLSRNAHVRLSVLDLAGREVAVLLDAARPAGSHAIRFERAGLAAGMYVCQLSIDGQRLTRSLLVQ</sequence>
<gene>
    <name evidence="4" type="ORF">ASU33_10060</name>
</gene>
<keyword evidence="5" id="KW-1185">Reference proteome</keyword>
<keyword evidence="2" id="KW-1015">Disulfide bond</keyword>
<dbReference type="GO" id="GO:0004553">
    <property type="term" value="F:hydrolase activity, hydrolyzing O-glycosyl compounds"/>
    <property type="evidence" value="ECO:0007669"/>
    <property type="project" value="UniProtKB-ARBA"/>
</dbReference>
<dbReference type="AlphaFoldDB" id="A0A9X0HM36"/>
<reference evidence="4 5" key="1">
    <citation type="submission" date="2015-11" db="EMBL/GenBank/DDBJ databases">
        <title>Solirubrum puertoriconensis gen. nov. an environmental bacteria isolated in Puerto Rico.</title>
        <authorList>
            <person name="Cuebas-Irizarry M.F."/>
            <person name="Montalvo-Rodriguez R."/>
        </authorList>
    </citation>
    <scope>NUCLEOTIDE SEQUENCE [LARGE SCALE GENOMIC DNA]</scope>
    <source>
        <strain evidence="4 5">MC1A</strain>
    </source>
</reference>
<dbReference type="Pfam" id="PF13385">
    <property type="entry name" value="Laminin_G_3"/>
    <property type="match status" value="1"/>
</dbReference>
<dbReference type="EMBL" id="LNAL01000006">
    <property type="protein sequence ID" value="KUG08497.1"/>
    <property type="molecule type" value="Genomic_DNA"/>
</dbReference>
<feature type="domain" description="LamG-like jellyroll fold" evidence="3">
    <location>
        <begin position="8"/>
        <end position="131"/>
    </location>
</feature>
<dbReference type="InterPro" id="IPR026444">
    <property type="entry name" value="Secre_tail"/>
</dbReference>
<evidence type="ECO:0000313" key="5">
    <source>
        <dbReference type="Proteomes" id="UP000054223"/>
    </source>
</evidence>
<dbReference type="InterPro" id="IPR013320">
    <property type="entry name" value="ConA-like_dom_sf"/>
</dbReference>
<dbReference type="GO" id="GO:0005975">
    <property type="term" value="P:carbohydrate metabolic process"/>
    <property type="evidence" value="ECO:0007669"/>
    <property type="project" value="UniProtKB-ARBA"/>
</dbReference>
<dbReference type="InterPro" id="IPR006558">
    <property type="entry name" value="LamG-like"/>
</dbReference>
<evidence type="ECO:0000259" key="3">
    <source>
        <dbReference type="SMART" id="SM00560"/>
    </source>
</evidence>
<keyword evidence="1" id="KW-0732">Signal</keyword>
<proteinExistence type="predicted"/>
<name>A0A9X0HM36_SOLP1</name>
<protein>
    <recommendedName>
        <fullName evidence="3">LamG-like jellyroll fold domain-containing protein</fullName>
    </recommendedName>
</protein>
<dbReference type="Proteomes" id="UP000054223">
    <property type="component" value="Unassembled WGS sequence"/>
</dbReference>
<dbReference type="OrthoDB" id="9779968at2"/>
<evidence type="ECO:0000256" key="2">
    <source>
        <dbReference type="ARBA" id="ARBA00023157"/>
    </source>
</evidence>
<evidence type="ECO:0000256" key="1">
    <source>
        <dbReference type="ARBA" id="ARBA00022729"/>
    </source>
</evidence>
<dbReference type="SUPFAM" id="SSF49899">
    <property type="entry name" value="Concanavalin A-like lectins/glucanases"/>
    <property type="match status" value="1"/>
</dbReference>
<dbReference type="Gene3D" id="2.60.120.200">
    <property type="match status" value="1"/>
</dbReference>
<organism evidence="4 5">
    <name type="scientific">Solirubrum puertoriconensis</name>
    <dbReference type="NCBI Taxonomy" id="1751427"/>
    <lineage>
        <taxon>Bacteria</taxon>
        <taxon>Pseudomonadati</taxon>
        <taxon>Bacteroidota</taxon>
        <taxon>Cytophagia</taxon>
        <taxon>Cytophagales</taxon>
    </lineage>
</organism>
<dbReference type="NCBIfam" id="TIGR04183">
    <property type="entry name" value="Por_Secre_tail"/>
    <property type="match status" value="1"/>
</dbReference>
<dbReference type="RefSeq" id="WP_059070021.1">
    <property type="nucleotide sequence ID" value="NZ_LNAL01000006.1"/>
</dbReference>
<accession>A0A9X0HM36</accession>
<comment type="caution">
    <text evidence="4">The sequence shown here is derived from an EMBL/GenBank/DDBJ whole genome shotgun (WGS) entry which is preliminary data.</text>
</comment>